<evidence type="ECO:0000313" key="2">
    <source>
        <dbReference type="Proteomes" id="UP000007093"/>
    </source>
</evidence>
<dbReference type="EMBL" id="CP003058">
    <property type="protein sequence ID" value="AEQ22972.1"/>
    <property type="molecule type" value="Genomic_DNA"/>
</dbReference>
<dbReference type="KEGG" id="ain:Acin_1760"/>
<dbReference type="InParanoid" id="G4Q3H6"/>
<reference evidence="1 2" key="1">
    <citation type="journal article" date="2011" name="J. Bacteriol.">
        <title>Complete genome sequence of Acidaminococcus intestini RYC-MR95, a Gram-negative bacterium from the phylum Firmicutes.</title>
        <authorList>
            <person name="D'Auria G."/>
            <person name="Galan J.C."/>
            <person name="Rodriguez-Alcayna M."/>
            <person name="Moya A."/>
            <person name="Baquero F."/>
            <person name="Latorre A."/>
        </authorList>
    </citation>
    <scope>NUCLEOTIDE SEQUENCE [LARGE SCALE GENOMIC DNA]</scope>
    <source>
        <strain evidence="1 2">RyC-MR95</strain>
    </source>
</reference>
<dbReference type="Proteomes" id="UP000007093">
    <property type="component" value="Chromosome"/>
</dbReference>
<organism evidence="1 2">
    <name type="scientific">Acidaminococcus intestini (strain RyC-MR95)</name>
    <dbReference type="NCBI Taxonomy" id="568816"/>
    <lineage>
        <taxon>Bacteria</taxon>
        <taxon>Bacillati</taxon>
        <taxon>Bacillota</taxon>
        <taxon>Negativicutes</taxon>
        <taxon>Acidaminococcales</taxon>
        <taxon>Acidaminococcaceae</taxon>
        <taxon>Acidaminococcus</taxon>
    </lineage>
</organism>
<dbReference type="GeneID" id="92879049"/>
<proteinExistence type="predicted"/>
<dbReference type="AlphaFoldDB" id="G4Q3H6"/>
<gene>
    <name evidence="1" type="ordered locus">Acin_1760</name>
</gene>
<sequence length="66" mass="7676">MDRPIPQTGEFWLLKNQHLAKIVACPVEMVQNGTLCCVYMDYNNPNRLMANELEAFMESAHRLYES</sequence>
<dbReference type="RefSeq" id="WP_009015990.1">
    <property type="nucleotide sequence ID" value="NC_016077.1"/>
</dbReference>
<protein>
    <submittedName>
        <fullName evidence="1">Uncharacterized protein</fullName>
    </submittedName>
</protein>
<dbReference type="HOGENOM" id="CLU_2821239_0_0_9"/>
<dbReference type="PATRIC" id="fig|568816.4.peg.1708"/>
<name>G4Q3H6_ACIIR</name>
<evidence type="ECO:0000313" key="1">
    <source>
        <dbReference type="EMBL" id="AEQ22972.1"/>
    </source>
</evidence>
<accession>G4Q3H6</accession>
<keyword evidence="2" id="KW-1185">Reference proteome</keyword>